<comment type="caution">
    <text evidence="2">The sequence shown here is derived from an EMBL/GenBank/DDBJ whole genome shotgun (WGS) entry which is preliminary data.</text>
</comment>
<dbReference type="AlphaFoldDB" id="A0A5C5YL84"/>
<accession>A0A5C5YL84</accession>
<evidence type="ECO:0008006" key="4">
    <source>
        <dbReference type="Google" id="ProtNLM"/>
    </source>
</evidence>
<reference evidence="2 3" key="1">
    <citation type="submission" date="2019-02" db="EMBL/GenBank/DDBJ databases">
        <title>Deep-cultivation of Planctomycetes and their phenomic and genomic characterization uncovers novel biology.</title>
        <authorList>
            <person name="Wiegand S."/>
            <person name="Jogler M."/>
            <person name="Boedeker C."/>
            <person name="Pinto D."/>
            <person name="Vollmers J."/>
            <person name="Rivas-Marin E."/>
            <person name="Kohn T."/>
            <person name="Peeters S.H."/>
            <person name="Heuer A."/>
            <person name="Rast P."/>
            <person name="Oberbeckmann S."/>
            <person name="Bunk B."/>
            <person name="Jeske O."/>
            <person name="Meyerdierks A."/>
            <person name="Storesund J.E."/>
            <person name="Kallscheuer N."/>
            <person name="Luecker S."/>
            <person name="Lage O.M."/>
            <person name="Pohl T."/>
            <person name="Merkel B.J."/>
            <person name="Hornburger P."/>
            <person name="Mueller R.-W."/>
            <person name="Bruemmer F."/>
            <person name="Labrenz M."/>
            <person name="Spormann A.M."/>
            <person name="Op Den Camp H."/>
            <person name="Overmann J."/>
            <person name="Amann R."/>
            <person name="Jetten M.S.M."/>
            <person name="Mascher T."/>
            <person name="Medema M.H."/>
            <person name="Devos D.P."/>
            <person name="Kaster A.-K."/>
            <person name="Ovreas L."/>
            <person name="Rohde M."/>
            <person name="Galperin M.Y."/>
            <person name="Jogler C."/>
        </authorList>
    </citation>
    <scope>NUCLEOTIDE SEQUENCE [LARGE SCALE GENOMIC DNA]</scope>
    <source>
        <strain evidence="2 3">Pla123a</strain>
    </source>
</reference>
<dbReference type="EMBL" id="SJPO01000007">
    <property type="protein sequence ID" value="TWT75693.1"/>
    <property type="molecule type" value="Genomic_DNA"/>
</dbReference>
<protein>
    <recommendedName>
        <fullName evidence="4">Carboxypeptidase regulatory-like domain-containing protein</fullName>
    </recommendedName>
</protein>
<evidence type="ECO:0000313" key="3">
    <source>
        <dbReference type="Proteomes" id="UP000318478"/>
    </source>
</evidence>
<organism evidence="2 3">
    <name type="scientific">Posidoniimonas polymericola</name>
    <dbReference type="NCBI Taxonomy" id="2528002"/>
    <lineage>
        <taxon>Bacteria</taxon>
        <taxon>Pseudomonadati</taxon>
        <taxon>Planctomycetota</taxon>
        <taxon>Planctomycetia</taxon>
        <taxon>Pirellulales</taxon>
        <taxon>Lacipirellulaceae</taxon>
        <taxon>Posidoniimonas</taxon>
    </lineage>
</organism>
<dbReference type="Proteomes" id="UP000318478">
    <property type="component" value="Unassembled WGS sequence"/>
</dbReference>
<keyword evidence="3" id="KW-1185">Reference proteome</keyword>
<evidence type="ECO:0000256" key="1">
    <source>
        <dbReference type="SAM" id="MobiDB-lite"/>
    </source>
</evidence>
<evidence type="ECO:0000313" key="2">
    <source>
        <dbReference type="EMBL" id="TWT75693.1"/>
    </source>
</evidence>
<dbReference type="PROSITE" id="PS51257">
    <property type="entry name" value="PROKAR_LIPOPROTEIN"/>
    <property type="match status" value="1"/>
</dbReference>
<proteinExistence type="predicted"/>
<sequence>MPKAWPEGSGGRRLRWMGPAAIVLTLLGCGQGPGTAPVSGVVQFDGVPVTQGTVSFYPVAGGRPATGKLGPGGAFELSTFGNGDGALLGGHKVTISAMELINAPPPPKSLSEEISQSAPPPKAGPKARWIVPEKYSAQATSGLTATVVGGTNLIEFDLP</sequence>
<gene>
    <name evidence="2" type="ORF">Pla123a_32030</name>
</gene>
<feature type="region of interest" description="Disordered" evidence="1">
    <location>
        <begin position="104"/>
        <end position="126"/>
    </location>
</feature>
<name>A0A5C5YL84_9BACT</name>